<evidence type="ECO:0000313" key="2">
    <source>
        <dbReference type="Proteomes" id="UP000039660"/>
    </source>
</evidence>
<evidence type="ECO:0000313" key="1">
    <source>
        <dbReference type="EMBL" id="CDZ52296.1"/>
    </source>
</evidence>
<organism evidence="1 2">
    <name type="scientific">Neorhizobium galegae bv. officinalis</name>
    <dbReference type="NCBI Taxonomy" id="323656"/>
    <lineage>
        <taxon>Bacteria</taxon>
        <taxon>Pseudomonadati</taxon>
        <taxon>Pseudomonadota</taxon>
        <taxon>Alphaproteobacteria</taxon>
        <taxon>Hyphomicrobiales</taxon>
        <taxon>Rhizobiaceae</taxon>
        <taxon>Rhizobium/Agrobacterium group</taxon>
        <taxon>Neorhizobium</taxon>
    </lineage>
</organism>
<dbReference type="EMBL" id="CCRK01000012">
    <property type="protein sequence ID" value="CDZ52296.1"/>
    <property type="molecule type" value="Genomic_DNA"/>
</dbReference>
<gene>
    <name evidence="1" type="ORF">NGAL_HAMBI1189_44120</name>
</gene>
<protein>
    <submittedName>
        <fullName evidence="1">Mll0452 protein</fullName>
    </submittedName>
</protein>
<dbReference type="Proteomes" id="UP000039660">
    <property type="component" value="Unassembled WGS sequence"/>
</dbReference>
<dbReference type="RefSeq" id="WP_052751832.1">
    <property type="nucleotide sequence ID" value="NZ_CCRK01000012.1"/>
</dbReference>
<name>A0A0T7GYH4_NEOGA</name>
<dbReference type="AlphaFoldDB" id="A0A0T7GYH4"/>
<accession>A0A0T7GYH4</accession>
<sequence length="526" mass="56854">MRKPAPKVKPRRVRPKSFPAAVAGWIANQNIARPDPNAPQGAWVFENMLPTATGGEMRRGNDIFSTMPTTTKPVLSLFSYKSGNLQALFAANENEIADITSAPTNKLTGLTSGDWSVVQFVNTDGQAFLRGVNGTDTPFVYDGSAFSTSPALTFAVGVTVTANQMARVWTYKNRLFFLQKDSMDAWYLPVNVMGGELVKLPLAGVFNRGGSLLFGSSWSIESGDGPNEYCAFVTTEGEVAVFAGANPGDADTWQKIGVYRIGKPLGAKAFFRGGGDLIISTSIGVVPLSQAMQRDYAALSSTAISYNIETAWNSTVAERDSVPWCCEIWPEKQIAVIALPTLTGTAPQMFVVNTRTGAWSNWTAWDGNCLEVFNGRLFFGSKNGKIVEGFTGGTDQGMPYTSTYIPLFEDMGNPLSKKIIRMARAVLRTAISTEVQLTIQADYIIDLPVAPSAPLIPSLNEWGAAVWGQSVWGEGRVKEIQQDWESVPGEGCAISPCARITSGASIPLDTEIVRIDLTYEETDIVA</sequence>
<proteinExistence type="predicted"/>
<reference evidence="1 2" key="1">
    <citation type="submission" date="2014-08" db="EMBL/GenBank/DDBJ databases">
        <authorList>
            <person name="Chen Y.-H."/>
        </authorList>
    </citation>
    <scope>NUCLEOTIDE SEQUENCE [LARGE SCALE GENOMIC DNA]</scope>
</reference>